<dbReference type="SFLD" id="SFLDG01129">
    <property type="entry name" value="C1.5:_HAD__Beta-PGM__Phosphata"/>
    <property type="match status" value="1"/>
</dbReference>
<sequence>MTNQSPRHPYRLVTFDVGGVLIRICHTWQACAREAGVDIKWPAQPEIALTDFPAFDAYQMGAIDLDDYLARLAEWLGCSPEEAGRVHDGILVEPYPGTEELVAELQDRGELTACLSNTNEPHWQAFFGGRFPAVARLDSKMASHLVGINKPDPAIFRLHAETNGVAPEEIVYFDDAPANIEAATEVGFRTLRIDPSGDTVAQMRGFLVDLGVLTPA</sequence>
<protein>
    <submittedName>
        <fullName evidence="1">HAD-superfamily hydrolase, subfamily IA, variant 3</fullName>
    </submittedName>
</protein>
<gene>
    <name evidence="1" type="ORF">OP10G_1361</name>
</gene>
<dbReference type="EMBL" id="CP007139">
    <property type="protein sequence ID" value="AIE84729.1"/>
    <property type="molecule type" value="Genomic_DNA"/>
</dbReference>
<dbReference type="OrthoDB" id="9797415at2"/>
<evidence type="ECO:0000313" key="2">
    <source>
        <dbReference type="Proteomes" id="UP000027982"/>
    </source>
</evidence>
<dbReference type="Pfam" id="PF00702">
    <property type="entry name" value="Hydrolase"/>
    <property type="match status" value="1"/>
</dbReference>
<reference evidence="1 2" key="1">
    <citation type="journal article" date="2014" name="PLoS ONE">
        <title>The first complete genome sequence of the class fimbriimonadia in the phylum armatimonadetes.</title>
        <authorList>
            <person name="Hu Z.Y."/>
            <person name="Wang Y.Z."/>
            <person name="Im W.T."/>
            <person name="Wang S.Y."/>
            <person name="Zhao G.P."/>
            <person name="Zheng H.J."/>
            <person name="Quan Z.X."/>
        </authorList>
    </citation>
    <scope>NUCLEOTIDE SEQUENCE [LARGE SCALE GENOMIC DNA]</scope>
    <source>
        <strain evidence="1">Gsoil 348</strain>
    </source>
</reference>
<evidence type="ECO:0000313" key="1">
    <source>
        <dbReference type="EMBL" id="AIE84729.1"/>
    </source>
</evidence>
<dbReference type="Proteomes" id="UP000027982">
    <property type="component" value="Chromosome"/>
</dbReference>
<dbReference type="AlphaFoldDB" id="A0A068NSY0"/>
<keyword evidence="2" id="KW-1185">Reference proteome</keyword>
<dbReference type="Gene3D" id="3.40.50.1000">
    <property type="entry name" value="HAD superfamily/HAD-like"/>
    <property type="match status" value="1"/>
</dbReference>
<dbReference type="InterPro" id="IPR036412">
    <property type="entry name" value="HAD-like_sf"/>
</dbReference>
<dbReference type="Gene3D" id="1.10.150.240">
    <property type="entry name" value="Putative phosphatase, domain 2"/>
    <property type="match status" value="1"/>
</dbReference>
<dbReference type="PANTHER" id="PTHR43611">
    <property type="entry name" value="ALPHA-D-GLUCOSE 1-PHOSPHATE PHOSPHATASE"/>
    <property type="match status" value="1"/>
</dbReference>
<proteinExistence type="predicted"/>
<dbReference type="GO" id="GO:0016787">
    <property type="term" value="F:hydrolase activity"/>
    <property type="evidence" value="ECO:0007669"/>
    <property type="project" value="UniProtKB-KW"/>
</dbReference>
<accession>A0A068NSY0</accession>
<dbReference type="CDD" id="cd02603">
    <property type="entry name" value="HAD_sEH-N_like"/>
    <property type="match status" value="1"/>
</dbReference>
<dbReference type="KEGG" id="fgi:OP10G_1361"/>
<keyword evidence="1" id="KW-0378">Hydrolase</keyword>
<dbReference type="InterPro" id="IPR023214">
    <property type="entry name" value="HAD_sf"/>
</dbReference>
<dbReference type="NCBIfam" id="TIGR01509">
    <property type="entry name" value="HAD-SF-IA-v3"/>
    <property type="match status" value="1"/>
</dbReference>
<dbReference type="PRINTS" id="PR00413">
    <property type="entry name" value="HADHALOGNASE"/>
</dbReference>
<dbReference type="InterPro" id="IPR006439">
    <property type="entry name" value="HAD-SF_hydro_IA"/>
</dbReference>
<dbReference type="InterPro" id="IPR023198">
    <property type="entry name" value="PGP-like_dom2"/>
</dbReference>
<dbReference type="HOGENOM" id="CLU_045011_9_5_0"/>
<dbReference type="SFLD" id="SFLDS00003">
    <property type="entry name" value="Haloacid_Dehalogenase"/>
    <property type="match status" value="1"/>
</dbReference>
<name>A0A068NSY0_FIMGI</name>
<organism evidence="1 2">
    <name type="scientific">Fimbriimonas ginsengisoli Gsoil 348</name>
    <dbReference type="NCBI Taxonomy" id="661478"/>
    <lineage>
        <taxon>Bacteria</taxon>
        <taxon>Bacillati</taxon>
        <taxon>Armatimonadota</taxon>
        <taxon>Fimbriimonadia</taxon>
        <taxon>Fimbriimonadales</taxon>
        <taxon>Fimbriimonadaceae</taxon>
        <taxon>Fimbriimonas</taxon>
    </lineage>
</organism>
<dbReference type="eggNOG" id="COG1011">
    <property type="taxonomic scope" value="Bacteria"/>
</dbReference>
<dbReference type="PANTHER" id="PTHR43611:SF3">
    <property type="entry name" value="FLAVIN MONONUCLEOTIDE HYDROLASE 1, CHLOROPLATIC"/>
    <property type="match status" value="1"/>
</dbReference>
<dbReference type="RefSeq" id="WP_025226652.1">
    <property type="nucleotide sequence ID" value="NZ_CP007139.1"/>
</dbReference>
<dbReference type="SUPFAM" id="SSF56784">
    <property type="entry name" value="HAD-like"/>
    <property type="match status" value="1"/>
</dbReference>
<dbReference type="STRING" id="661478.OP10G_1361"/>